<reference evidence="3" key="1">
    <citation type="journal article" date="2010" name="Nat. Biotechnol.">
        <title>Draft genome sequence of the oilseed species Ricinus communis.</title>
        <authorList>
            <person name="Chan A.P."/>
            <person name="Crabtree J."/>
            <person name="Zhao Q."/>
            <person name="Lorenzi H."/>
            <person name="Orvis J."/>
            <person name="Puiu D."/>
            <person name="Melake-Berhan A."/>
            <person name="Jones K.M."/>
            <person name="Redman J."/>
            <person name="Chen G."/>
            <person name="Cahoon E.B."/>
            <person name="Gedil M."/>
            <person name="Stanke M."/>
            <person name="Haas B.J."/>
            <person name="Wortman J.R."/>
            <person name="Fraser-Liggett C.M."/>
            <person name="Ravel J."/>
            <person name="Rabinowicz P.D."/>
        </authorList>
    </citation>
    <scope>NUCLEOTIDE SEQUENCE [LARGE SCALE GENOMIC DNA]</scope>
    <source>
        <strain evidence="3">cv. Hale</strain>
    </source>
</reference>
<dbReference type="InParanoid" id="B9S9L3"/>
<name>B9S9L3_RICCO</name>
<dbReference type="PANTHER" id="PTHR31175:SF49">
    <property type="entry name" value="SAUR FAMILY PROTEIN"/>
    <property type="match status" value="1"/>
</dbReference>
<dbReference type="GO" id="GO:0009733">
    <property type="term" value="P:response to auxin"/>
    <property type="evidence" value="ECO:0007669"/>
    <property type="project" value="InterPro"/>
</dbReference>
<gene>
    <name evidence="2" type="ORF">RCOM_0886610</name>
</gene>
<proteinExistence type="inferred from homology"/>
<dbReference type="InterPro" id="IPR003676">
    <property type="entry name" value="SAUR_fam"/>
</dbReference>
<evidence type="ECO:0000256" key="1">
    <source>
        <dbReference type="ARBA" id="ARBA00006974"/>
    </source>
</evidence>
<dbReference type="FunCoup" id="B9S9L3">
    <property type="interactions" value="364"/>
</dbReference>
<dbReference type="EMBL" id="EQ973897">
    <property type="protein sequence ID" value="EEF39769.1"/>
    <property type="molecule type" value="Genomic_DNA"/>
</dbReference>
<sequence length="191" mass="21539">MVMTHPPELHHVGQIMSNLSQPPPPITCFCFHVHLHCGSSLDRVMISAKKLLKLAKKWQKLAAIRRKRITLPNPITSIDTSSSTTSTKAEKGCFAVYSADQKRFLLPLEYLNNEKIKELFDMAEEEFGLPSKGPLTLPCDGELMEYAISLMKKKVTREVEQAFRTSIASSCSSSFHLQHQARIHQLPICSF</sequence>
<dbReference type="Proteomes" id="UP000008311">
    <property type="component" value="Unassembled WGS sequence"/>
</dbReference>
<dbReference type="AlphaFoldDB" id="B9S9L3"/>
<evidence type="ECO:0000313" key="2">
    <source>
        <dbReference type="EMBL" id="EEF39769.1"/>
    </source>
</evidence>
<dbReference type="PANTHER" id="PTHR31175">
    <property type="entry name" value="AUXIN-RESPONSIVE FAMILY PROTEIN"/>
    <property type="match status" value="1"/>
</dbReference>
<accession>B9S9L3</accession>
<dbReference type="Pfam" id="PF02519">
    <property type="entry name" value="Auxin_inducible"/>
    <property type="match status" value="1"/>
</dbReference>
<comment type="similarity">
    <text evidence="1">Belongs to the ARG7 family.</text>
</comment>
<dbReference type="eggNOG" id="ENOG502S4GQ">
    <property type="taxonomic scope" value="Eukaryota"/>
</dbReference>
<keyword evidence="3" id="KW-1185">Reference proteome</keyword>
<protein>
    <submittedName>
        <fullName evidence="2">Calmodulin binding protein, putative</fullName>
    </submittedName>
</protein>
<organism evidence="2 3">
    <name type="scientific">Ricinus communis</name>
    <name type="common">Castor bean</name>
    <dbReference type="NCBI Taxonomy" id="3988"/>
    <lineage>
        <taxon>Eukaryota</taxon>
        <taxon>Viridiplantae</taxon>
        <taxon>Streptophyta</taxon>
        <taxon>Embryophyta</taxon>
        <taxon>Tracheophyta</taxon>
        <taxon>Spermatophyta</taxon>
        <taxon>Magnoliopsida</taxon>
        <taxon>eudicotyledons</taxon>
        <taxon>Gunneridae</taxon>
        <taxon>Pentapetalae</taxon>
        <taxon>rosids</taxon>
        <taxon>fabids</taxon>
        <taxon>Malpighiales</taxon>
        <taxon>Euphorbiaceae</taxon>
        <taxon>Acalyphoideae</taxon>
        <taxon>Acalypheae</taxon>
        <taxon>Ricinus</taxon>
    </lineage>
</organism>
<evidence type="ECO:0000313" key="3">
    <source>
        <dbReference type="Proteomes" id="UP000008311"/>
    </source>
</evidence>
<dbReference type="STRING" id="3988.B9S9L3"/>